<keyword evidence="6" id="KW-0812">Transmembrane</keyword>
<dbReference type="InterPro" id="IPR054765">
    <property type="entry name" value="SLBB_dom"/>
</dbReference>
<dbReference type="Proteomes" id="UP000009080">
    <property type="component" value="Chromosome"/>
</dbReference>
<evidence type="ECO:0000256" key="2">
    <source>
        <dbReference type="ARBA" id="ARBA00009450"/>
    </source>
</evidence>
<feature type="domain" description="Soluble ligand binding" evidence="18">
    <location>
        <begin position="511"/>
        <end position="553"/>
    </location>
</feature>
<evidence type="ECO:0000256" key="15">
    <source>
        <dbReference type="SAM" id="MobiDB-lite"/>
    </source>
</evidence>
<feature type="domain" description="Soluble ligand binding" evidence="18">
    <location>
        <begin position="599"/>
        <end position="633"/>
    </location>
</feature>
<feature type="region of interest" description="Disordered" evidence="15">
    <location>
        <begin position="65"/>
        <end position="93"/>
    </location>
</feature>
<dbReference type="InterPro" id="IPR019554">
    <property type="entry name" value="Soluble_ligand-bd"/>
</dbReference>
<evidence type="ECO:0000256" key="1">
    <source>
        <dbReference type="ARBA" id="ARBA00004571"/>
    </source>
</evidence>
<keyword evidence="11" id="KW-0472">Membrane</keyword>
<organism evidence="20 21">
    <name type="scientific">Teredinibacter turnerae (strain ATCC 39867 / T7901)</name>
    <dbReference type="NCBI Taxonomy" id="377629"/>
    <lineage>
        <taxon>Bacteria</taxon>
        <taxon>Pseudomonadati</taxon>
        <taxon>Pseudomonadota</taxon>
        <taxon>Gammaproteobacteria</taxon>
        <taxon>Cellvibrionales</taxon>
        <taxon>Cellvibrionaceae</taxon>
        <taxon>Teredinibacter</taxon>
    </lineage>
</organism>
<evidence type="ECO:0000256" key="9">
    <source>
        <dbReference type="ARBA" id="ARBA00023065"/>
    </source>
</evidence>
<keyword evidence="10" id="KW-0626">Porin</keyword>
<keyword evidence="21" id="KW-1185">Reference proteome</keyword>
<reference evidence="20 21" key="1">
    <citation type="journal article" date="2009" name="PLoS ONE">
        <title>The complete genome of Teredinibacter turnerae T7901: an intracellular endosymbiont of marine wood-boring bivalves (shipworms).</title>
        <authorList>
            <person name="Yang J.C."/>
            <person name="Madupu R."/>
            <person name="Durkin A.S."/>
            <person name="Ekborg N.A."/>
            <person name="Pedamallu C.S."/>
            <person name="Hostetler J.B."/>
            <person name="Radune D."/>
            <person name="Toms B.S."/>
            <person name="Henrissat B."/>
            <person name="Coutinho P.M."/>
            <person name="Schwarz S."/>
            <person name="Field L."/>
            <person name="Trindade-Silva A.E."/>
            <person name="Soares C.A.G."/>
            <person name="Elshahawi S."/>
            <person name="Hanora A."/>
            <person name="Schmidt E.W."/>
            <person name="Haygood M.G."/>
            <person name="Posfai J."/>
            <person name="Benner J."/>
            <person name="Madinger C."/>
            <person name="Nove J."/>
            <person name="Anton B."/>
            <person name="Chaudhary K."/>
            <person name="Foster J."/>
            <person name="Holman A."/>
            <person name="Kumar S."/>
            <person name="Lessard P.A."/>
            <person name="Luyten Y.A."/>
            <person name="Slatko B."/>
            <person name="Wood N."/>
            <person name="Wu B."/>
            <person name="Teplitski M."/>
            <person name="Mougous J.D."/>
            <person name="Ward N."/>
            <person name="Eisen J.A."/>
            <person name="Badger J.H."/>
            <person name="Distel D.L."/>
        </authorList>
    </citation>
    <scope>NUCLEOTIDE SEQUENCE [LARGE SCALE GENOMIC DNA]</scope>
    <source>
        <strain evidence="21">ATCC 39867 / T7901</strain>
    </source>
</reference>
<name>C5BSP9_TERTT</name>
<comment type="subcellular location">
    <subcellularLocation>
        <location evidence="1">Cell outer membrane</location>
        <topology evidence="1">Multi-pass membrane protein</topology>
    </subcellularLocation>
</comment>
<feature type="chain" id="PRO_5005668077" evidence="16">
    <location>
        <begin position="25"/>
        <end position="831"/>
    </location>
</feature>
<dbReference type="InterPro" id="IPR049712">
    <property type="entry name" value="Poly_export"/>
</dbReference>
<evidence type="ECO:0000256" key="8">
    <source>
        <dbReference type="ARBA" id="ARBA00023047"/>
    </source>
</evidence>
<evidence type="ECO:0000256" key="7">
    <source>
        <dbReference type="ARBA" id="ARBA00022729"/>
    </source>
</evidence>
<keyword evidence="8" id="KW-0625">Polysaccharide transport</keyword>
<protein>
    <submittedName>
        <fullName evidence="20">ClpX, ATPase regulatory subunit</fullName>
    </submittedName>
</protein>
<evidence type="ECO:0000259" key="19">
    <source>
        <dbReference type="Pfam" id="PF22461"/>
    </source>
</evidence>
<dbReference type="STRING" id="377629.TERTU_1450"/>
<keyword evidence="7 16" id="KW-0732">Signal</keyword>
<evidence type="ECO:0000256" key="12">
    <source>
        <dbReference type="ARBA" id="ARBA00023139"/>
    </source>
</evidence>
<comment type="similarity">
    <text evidence="2">Belongs to the BexD/CtrA/VexA family.</text>
</comment>
<dbReference type="Gene3D" id="3.10.560.10">
    <property type="entry name" value="Outer membrane lipoprotein wza domain like"/>
    <property type="match status" value="5"/>
</dbReference>
<keyword evidence="9" id="KW-0406">Ion transport</keyword>
<keyword evidence="5" id="KW-0762">Sugar transport</keyword>
<keyword evidence="4" id="KW-1134">Transmembrane beta strand</keyword>
<dbReference type="KEGG" id="ttu:TERTU_1450"/>
<evidence type="ECO:0000256" key="10">
    <source>
        <dbReference type="ARBA" id="ARBA00023114"/>
    </source>
</evidence>
<dbReference type="PANTHER" id="PTHR33619">
    <property type="entry name" value="POLYSACCHARIDE EXPORT PROTEIN GFCE-RELATED"/>
    <property type="match status" value="1"/>
</dbReference>
<keyword evidence="12" id="KW-0564">Palmitate</keyword>
<evidence type="ECO:0000256" key="13">
    <source>
        <dbReference type="ARBA" id="ARBA00023237"/>
    </source>
</evidence>
<evidence type="ECO:0000256" key="5">
    <source>
        <dbReference type="ARBA" id="ARBA00022597"/>
    </source>
</evidence>
<keyword evidence="14" id="KW-0449">Lipoprotein</keyword>
<evidence type="ECO:0000256" key="3">
    <source>
        <dbReference type="ARBA" id="ARBA00022448"/>
    </source>
</evidence>
<sequence>MNVKRFSYLLGLLVCLFASLHINAQGLGFTPTPEQIEKFKQMSPAEQEALARSMGINPSEFQQLIGSGRSSTPAADAREAISGKRERIKSGTGESEVEKTALLGVDELSLEEDKEKDSINEKLELFGYDIFQFGADTFSPSVDIPIPSDYVLGPGDTINVQLYGKENTTHSLTIDRDGQVMFPNIGPVSLAGLSYSKGTAKIEEIVSQQMIGVKSSVTMGTLRTVRVFVLGEANVPGSYVVGSLSTMTNAIFASGGITKIGSLRNIQLKRQGKVVTTLDLYDLLLHGDTSKDARLLPGDVIFVPPIGKTVGVAGEVKRPAIYELLKEKSVADVISLAGGLLPTAFVPASRIERILQDSGEKTLVNLDLSTNSGRSFKVRDADVVQIFSTLETMRDIVKLEGHVKRPGGFAWRPNMRFTDIVSNVDDLLANPDIEIGIIQREEKSTRKIHVLTFSPKMAFANPNSPANIKLESRDTVTLFDYETDRSELLEPLMERLKTQASINHRQKIMEISGSVRFPGSYPLAKDMDTVTAINLAGGLTESALGTSAEITRYDLNEQRTTVVMHISLDMQLDNPVLMAGDTLRIKQIPLWQKKESISLLGEVVHPGNYTILPGETIMDVLHRAGGLTPHAYPEGAVFSREELRQLEAERLEDLRDKIESDIAAVSLQEGKVSDEKSEQILENLNQVKALGRMVIDLPAIMSHPNELDFQMVDGDTLEVPRYKPSVTVVGEVQFPTSHFYDKRLTVDDYVDRSGGTKYNADKKRIYVVKANGRVFLPSNSAWFKNRSQAIDPGDTIIVPLDTDRVDRLTVWSSVTQIMYQAALGIAAIGKL</sequence>
<dbReference type="GO" id="GO:0046930">
    <property type="term" value="C:pore complex"/>
    <property type="evidence" value="ECO:0007669"/>
    <property type="project" value="UniProtKB-KW"/>
</dbReference>
<dbReference type="GO" id="GO:0009279">
    <property type="term" value="C:cell outer membrane"/>
    <property type="evidence" value="ECO:0007669"/>
    <property type="project" value="UniProtKB-SubCell"/>
</dbReference>
<proteinExistence type="inferred from homology"/>
<dbReference type="HOGENOM" id="CLU_011447_0_1_6"/>
<dbReference type="PANTHER" id="PTHR33619:SF3">
    <property type="entry name" value="POLYSACCHARIDE EXPORT PROTEIN GFCE-RELATED"/>
    <property type="match status" value="1"/>
</dbReference>
<evidence type="ECO:0000313" key="20">
    <source>
        <dbReference type="EMBL" id="ACR10706.1"/>
    </source>
</evidence>
<evidence type="ECO:0000259" key="17">
    <source>
        <dbReference type="Pfam" id="PF02563"/>
    </source>
</evidence>
<dbReference type="GO" id="GO:0015288">
    <property type="term" value="F:porin activity"/>
    <property type="evidence" value="ECO:0007669"/>
    <property type="project" value="UniProtKB-KW"/>
</dbReference>
<dbReference type="EMBL" id="CP001614">
    <property type="protein sequence ID" value="ACR10706.1"/>
    <property type="molecule type" value="Genomic_DNA"/>
</dbReference>
<dbReference type="InterPro" id="IPR003715">
    <property type="entry name" value="Poly_export_N"/>
</dbReference>
<evidence type="ECO:0000256" key="14">
    <source>
        <dbReference type="ARBA" id="ARBA00023288"/>
    </source>
</evidence>
<dbReference type="eggNOG" id="COG1596">
    <property type="taxonomic scope" value="Bacteria"/>
</dbReference>
<feature type="domain" description="Soluble ligand binding" evidence="18">
    <location>
        <begin position="310"/>
        <end position="358"/>
    </location>
</feature>
<evidence type="ECO:0000256" key="11">
    <source>
        <dbReference type="ARBA" id="ARBA00023136"/>
    </source>
</evidence>
<feature type="domain" description="SLBB" evidence="19">
    <location>
        <begin position="226"/>
        <end position="303"/>
    </location>
</feature>
<evidence type="ECO:0000256" key="4">
    <source>
        <dbReference type="ARBA" id="ARBA00022452"/>
    </source>
</evidence>
<feature type="compositionally biased region" description="Basic and acidic residues" evidence="15">
    <location>
        <begin position="76"/>
        <end position="89"/>
    </location>
</feature>
<dbReference type="AlphaFoldDB" id="C5BSP9"/>
<dbReference type="Pfam" id="PF22461">
    <property type="entry name" value="SLBB_2"/>
    <property type="match status" value="1"/>
</dbReference>
<dbReference type="Pfam" id="PF10531">
    <property type="entry name" value="SLBB"/>
    <property type="match status" value="4"/>
</dbReference>
<accession>C5BSP9</accession>
<feature type="domain" description="Soluble ligand binding" evidence="18">
    <location>
        <begin position="726"/>
        <end position="774"/>
    </location>
</feature>
<feature type="domain" description="Polysaccharide export protein N-terminal" evidence="17">
    <location>
        <begin position="147"/>
        <end position="218"/>
    </location>
</feature>
<dbReference type="GO" id="GO:0015159">
    <property type="term" value="F:polysaccharide transmembrane transporter activity"/>
    <property type="evidence" value="ECO:0007669"/>
    <property type="project" value="InterPro"/>
</dbReference>
<dbReference type="Pfam" id="PF02563">
    <property type="entry name" value="Poly_export"/>
    <property type="match status" value="1"/>
</dbReference>
<evidence type="ECO:0000313" key="21">
    <source>
        <dbReference type="Proteomes" id="UP000009080"/>
    </source>
</evidence>
<evidence type="ECO:0000259" key="18">
    <source>
        <dbReference type="Pfam" id="PF10531"/>
    </source>
</evidence>
<evidence type="ECO:0000256" key="6">
    <source>
        <dbReference type="ARBA" id="ARBA00022692"/>
    </source>
</evidence>
<dbReference type="RefSeq" id="WP_015816818.1">
    <property type="nucleotide sequence ID" value="NC_012997.1"/>
</dbReference>
<evidence type="ECO:0000256" key="16">
    <source>
        <dbReference type="SAM" id="SignalP"/>
    </source>
</evidence>
<gene>
    <name evidence="20" type="ordered locus">TERTU_1450</name>
</gene>
<keyword evidence="3" id="KW-0813">Transport</keyword>
<feature type="signal peptide" evidence="16">
    <location>
        <begin position="1"/>
        <end position="24"/>
    </location>
</feature>
<dbReference type="GO" id="GO:0006811">
    <property type="term" value="P:monoatomic ion transport"/>
    <property type="evidence" value="ECO:0007669"/>
    <property type="project" value="UniProtKB-KW"/>
</dbReference>
<keyword evidence="13" id="KW-0998">Cell outer membrane</keyword>